<evidence type="ECO:0000313" key="2">
    <source>
        <dbReference type="Proteomes" id="UP000824533"/>
    </source>
</evidence>
<organism evidence="1 2">
    <name type="scientific">Dendrolimus kikuchii</name>
    <dbReference type="NCBI Taxonomy" id="765133"/>
    <lineage>
        <taxon>Eukaryota</taxon>
        <taxon>Metazoa</taxon>
        <taxon>Ecdysozoa</taxon>
        <taxon>Arthropoda</taxon>
        <taxon>Hexapoda</taxon>
        <taxon>Insecta</taxon>
        <taxon>Pterygota</taxon>
        <taxon>Neoptera</taxon>
        <taxon>Endopterygota</taxon>
        <taxon>Lepidoptera</taxon>
        <taxon>Glossata</taxon>
        <taxon>Ditrysia</taxon>
        <taxon>Bombycoidea</taxon>
        <taxon>Lasiocampidae</taxon>
        <taxon>Dendrolimus</taxon>
    </lineage>
</organism>
<evidence type="ECO:0000313" key="1">
    <source>
        <dbReference type="EMBL" id="KAJ0176169.1"/>
    </source>
</evidence>
<keyword evidence="2" id="KW-1185">Reference proteome</keyword>
<sequence>MASFYFVFMCLGTLVANTFGITQEDITKFREVMRPIVSSCADQYGITLEQVIEARKAGTMEQLNPCLSECVFKKTGVINDKGLYDPDTAIEKSKKYVTDPADVEKFNTIHKACIPVNDAPVGDSKNCERAKLLLSCLVKHKGEFSTLAL</sequence>
<accession>A0ACC1CXE0</accession>
<comment type="caution">
    <text evidence="1">The sequence shown here is derived from an EMBL/GenBank/DDBJ whole genome shotgun (WGS) entry which is preliminary data.</text>
</comment>
<reference evidence="1 2" key="1">
    <citation type="journal article" date="2021" name="Front. Genet.">
        <title>Chromosome-Level Genome Assembly Reveals Significant Gene Expansion in the Toll and IMD Signaling Pathways of Dendrolimus kikuchii.</title>
        <authorList>
            <person name="Zhou J."/>
            <person name="Wu P."/>
            <person name="Xiong Z."/>
            <person name="Liu N."/>
            <person name="Zhao N."/>
            <person name="Ji M."/>
            <person name="Qiu Y."/>
            <person name="Yang B."/>
        </authorList>
    </citation>
    <scope>NUCLEOTIDE SEQUENCE [LARGE SCALE GENOMIC DNA]</scope>
    <source>
        <strain evidence="1">Ann1</strain>
    </source>
</reference>
<name>A0ACC1CXE0_9NEOP</name>
<dbReference type="EMBL" id="CM034400">
    <property type="protein sequence ID" value="KAJ0176169.1"/>
    <property type="molecule type" value="Genomic_DNA"/>
</dbReference>
<protein>
    <submittedName>
        <fullName evidence="1">Uncharacterized protein</fullName>
    </submittedName>
</protein>
<proteinExistence type="predicted"/>
<gene>
    <name evidence="1" type="ORF">K1T71_008343</name>
</gene>
<dbReference type="Proteomes" id="UP000824533">
    <property type="component" value="Linkage Group LG14"/>
</dbReference>